<dbReference type="PANTHER" id="PTHR42759:SF5">
    <property type="entry name" value="METHANOL DEHYDROGENASE REGULATOR"/>
    <property type="match status" value="1"/>
</dbReference>
<dbReference type="GO" id="GO:0016887">
    <property type="term" value="F:ATP hydrolysis activity"/>
    <property type="evidence" value="ECO:0007669"/>
    <property type="project" value="InterPro"/>
</dbReference>
<dbReference type="InterPro" id="IPR041628">
    <property type="entry name" value="ChlI/MoxR_AAA_lid"/>
</dbReference>
<organism evidence="3 4">
    <name type="scientific">Treponema pedis</name>
    <dbReference type="NCBI Taxonomy" id="409322"/>
    <lineage>
        <taxon>Bacteria</taxon>
        <taxon>Pseudomonadati</taxon>
        <taxon>Spirochaetota</taxon>
        <taxon>Spirochaetia</taxon>
        <taxon>Spirochaetales</taxon>
        <taxon>Treponemataceae</taxon>
        <taxon>Treponema</taxon>
    </lineage>
</organism>
<sequence>MNTKEIIEELKNGIGKVIKGKDEVISIFVSAFLTGGHVLLDDIPGVGKTTMVKALAKLIKKEDTLSEDKSGVCQAEFKRLQCTPDLLPYDITGVDIFNAQTQTFEFMQGPVFCDIFLADELNRTPPKVQAALLEVMEERQVTVGRKTHKLSDLFFAAATQNPIETLGTYPLPPAQLDRFMVSLSIGYPDDKAALEILQGNPGILALQALVPIINVSDIYSSRKEQADVFCHSALQKAIIEICNATRSHPDIELGASPRSSLQFLQLAKTAALSKGRSWVEDTDFELIAPAVFAHRCILKNRKVNAKELISEITKTVLQKMDKTVNWAEQGRP</sequence>
<gene>
    <name evidence="3" type="ORF">IFE08_12780</name>
</gene>
<dbReference type="RefSeq" id="WP_194076136.1">
    <property type="nucleotide sequence ID" value="NZ_CP061839.1"/>
</dbReference>
<evidence type="ECO:0000259" key="1">
    <source>
        <dbReference type="Pfam" id="PF07726"/>
    </source>
</evidence>
<evidence type="ECO:0000259" key="2">
    <source>
        <dbReference type="Pfam" id="PF17863"/>
    </source>
</evidence>
<feature type="domain" description="ATPase AAA-3" evidence="1">
    <location>
        <begin position="37"/>
        <end position="181"/>
    </location>
</feature>
<evidence type="ECO:0000313" key="4">
    <source>
        <dbReference type="Proteomes" id="UP000593915"/>
    </source>
</evidence>
<dbReference type="InterPro" id="IPR050764">
    <property type="entry name" value="CbbQ/NirQ/NorQ/GpvN"/>
</dbReference>
<dbReference type="Pfam" id="PF07726">
    <property type="entry name" value="AAA_3"/>
    <property type="match status" value="1"/>
</dbReference>
<feature type="domain" description="ChlI/MoxR AAA lid" evidence="2">
    <location>
        <begin position="244"/>
        <end position="301"/>
    </location>
</feature>
<dbReference type="InterPro" id="IPR011703">
    <property type="entry name" value="ATPase_AAA-3"/>
</dbReference>
<evidence type="ECO:0000313" key="3">
    <source>
        <dbReference type="EMBL" id="QOW60657.1"/>
    </source>
</evidence>
<accession>A0A7S6WP33</accession>
<dbReference type="CDD" id="cd00009">
    <property type="entry name" value="AAA"/>
    <property type="match status" value="1"/>
</dbReference>
<dbReference type="InterPro" id="IPR027417">
    <property type="entry name" value="P-loop_NTPase"/>
</dbReference>
<proteinExistence type="predicted"/>
<dbReference type="PANTHER" id="PTHR42759">
    <property type="entry name" value="MOXR FAMILY PROTEIN"/>
    <property type="match status" value="1"/>
</dbReference>
<dbReference type="GO" id="GO:0005524">
    <property type="term" value="F:ATP binding"/>
    <property type="evidence" value="ECO:0007669"/>
    <property type="project" value="InterPro"/>
</dbReference>
<dbReference type="Proteomes" id="UP000593915">
    <property type="component" value="Chromosome"/>
</dbReference>
<name>A0A7S6WP33_9SPIR</name>
<dbReference type="Gene3D" id="1.10.8.80">
    <property type="entry name" value="Magnesium chelatase subunit I, C-Terminal domain"/>
    <property type="match status" value="1"/>
</dbReference>
<dbReference type="AlphaFoldDB" id="A0A7S6WP33"/>
<dbReference type="Gene3D" id="3.40.50.300">
    <property type="entry name" value="P-loop containing nucleotide triphosphate hydrolases"/>
    <property type="match status" value="1"/>
</dbReference>
<dbReference type="PIRSF" id="PIRSF002849">
    <property type="entry name" value="AAA_ATPase_chaperone_MoxR_prd"/>
    <property type="match status" value="1"/>
</dbReference>
<dbReference type="EMBL" id="CP061839">
    <property type="protein sequence ID" value="QOW60657.1"/>
    <property type="molecule type" value="Genomic_DNA"/>
</dbReference>
<reference evidence="3 4" key="1">
    <citation type="submission" date="2020-09" db="EMBL/GenBank/DDBJ databases">
        <title>Characterization of Treponema spp. from bovine digital dermatitis in Korea.</title>
        <authorList>
            <person name="Espiritu H.M."/>
            <person name="Cho Y.I."/>
            <person name="Mamuad L."/>
        </authorList>
    </citation>
    <scope>NUCLEOTIDE SEQUENCE [LARGE SCALE GENOMIC DNA]</scope>
    <source>
        <strain evidence="3 4">KS1</strain>
    </source>
</reference>
<dbReference type="Pfam" id="PF17863">
    <property type="entry name" value="AAA_lid_2"/>
    <property type="match status" value="1"/>
</dbReference>
<dbReference type="SUPFAM" id="SSF52540">
    <property type="entry name" value="P-loop containing nucleoside triphosphate hydrolases"/>
    <property type="match status" value="1"/>
</dbReference>
<protein>
    <submittedName>
        <fullName evidence="3">MoxR family ATPase</fullName>
    </submittedName>
</protein>